<gene>
    <name evidence="8" type="ORF">ACFFU1_18255</name>
</gene>
<evidence type="ECO:0000313" key="8">
    <source>
        <dbReference type="EMBL" id="MFB9106857.1"/>
    </source>
</evidence>
<evidence type="ECO:0000259" key="7">
    <source>
        <dbReference type="Pfam" id="PF14322"/>
    </source>
</evidence>
<dbReference type="Proteomes" id="UP001589590">
    <property type="component" value="Unassembled WGS sequence"/>
</dbReference>
<name>A0ABV5H4N3_9FLAO</name>
<reference evidence="8 9" key="1">
    <citation type="submission" date="2024-09" db="EMBL/GenBank/DDBJ databases">
        <authorList>
            <person name="Sun Q."/>
            <person name="Mori K."/>
        </authorList>
    </citation>
    <scope>NUCLEOTIDE SEQUENCE [LARGE SCALE GENOMIC DNA]</scope>
    <source>
        <strain evidence="8 9">CECT 8300</strain>
    </source>
</reference>
<dbReference type="EMBL" id="JBHMFA010000035">
    <property type="protein sequence ID" value="MFB9106857.1"/>
    <property type="molecule type" value="Genomic_DNA"/>
</dbReference>
<dbReference type="PROSITE" id="PS51257">
    <property type="entry name" value="PROKAR_LIPOPROTEIN"/>
    <property type="match status" value="1"/>
</dbReference>
<dbReference type="InterPro" id="IPR011990">
    <property type="entry name" value="TPR-like_helical_dom_sf"/>
</dbReference>
<comment type="similarity">
    <text evidence="2">Belongs to the SusD family.</text>
</comment>
<evidence type="ECO:0000259" key="6">
    <source>
        <dbReference type="Pfam" id="PF07980"/>
    </source>
</evidence>
<sequence>MKAIKFTKHIVFLTTFLFITSCDLVDVTDIQPVYQVSEKNVITNIDQAQTALYGTYGILIDGLEFTSYVPGFSSLMGLTMKVGSRGPGSFSQFFNNEVTSENAYIELLYTKMYFLLNNANHIITKTEKLDSDDSRKNEIIAEAKTLRALTNFYLLRFWGQFFDENSNYGIVLKEEPISDAIIQGRANVKDTYALILEDLDYAIQYGPDFSNTFYTSNLFAKALKSKVLLYKKDYTTAAKLALEVIEADDRTLEDAFADIFTKKIANTKEVLFQTPFDNANDRNNKAFIFRSYFGLTDFYKDFMEGDLRKSAAIASNGVNNKFNNSVYNGEALTADTEYFMRLGEVYLIYAEAVLRGDDDIEASLDALNMIRERSDNTLIETADKTELLEAIRKEKIYELGGEGGEEWFDLVRYYKEGDLDINDFKPISSDSKLILPIPFQSVKLSNNMIDQNPDY</sequence>
<comment type="caution">
    <text evidence="8">The sequence shown here is derived from an EMBL/GenBank/DDBJ whole genome shotgun (WGS) entry which is preliminary data.</text>
</comment>
<keyword evidence="5" id="KW-0998">Cell outer membrane</keyword>
<dbReference type="InterPro" id="IPR033985">
    <property type="entry name" value="SusD-like_N"/>
</dbReference>
<accession>A0ABV5H4N3</accession>
<dbReference type="Gene3D" id="1.25.40.390">
    <property type="match status" value="1"/>
</dbReference>
<dbReference type="SUPFAM" id="SSF48452">
    <property type="entry name" value="TPR-like"/>
    <property type="match status" value="1"/>
</dbReference>
<feature type="domain" description="RagB/SusD" evidence="6">
    <location>
        <begin position="319"/>
        <end position="416"/>
    </location>
</feature>
<keyword evidence="9" id="KW-1185">Reference proteome</keyword>
<dbReference type="RefSeq" id="WP_290270893.1">
    <property type="nucleotide sequence ID" value="NZ_JAUFQP010000010.1"/>
</dbReference>
<evidence type="ECO:0000256" key="5">
    <source>
        <dbReference type="ARBA" id="ARBA00023237"/>
    </source>
</evidence>
<evidence type="ECO:0000256" key="4">
    <source>
        <dbReference type="ARBA" id="ARBA00023136"/>
    </source>
</evidence>
<comment type="subcellular location">
    <subcellularLocation>
        <location evidence="1">Cell outer membrane</location>
    </subcellularLocation>
</comment>
<feature type="domain" description="SusD-like N-terminal" evidence="7">
    <location>
        <begin position="87"/>
        <end position="215"/>
    </location>
</feature>
<proteinExistence type="inferred from homology"/>
<keyword evidence="3" id="KW-0732">Signal</keyword>
<organism evidence="8 9">
    <name type="scientific">Algibacter miyuki</name>
    <dbReference type="NCBI Taxonomy" id="1306933"/>
    <lineage>
        <taxon>Bacteria</taxon>
        <taxon>Pseudomonadati</taxon>
        <taxon>Bacteroidota</taxon>
        <taxon>Flavobacteriia</taxon>
        <taxon>Flavobacteriales</taxon>
        <taxon>Flavobacteriaceae</taxon>
        <taxon>Algibacter</taxon>
    </lineage>
</organism>
<dbReference type="Pfam" id="PF07980">
    <property type="entry name" value="SusD_RagB"/>
    <property type="match status" value="1"/>
</dbReference>
<evidence type="ECO:0000256" key="1">
    <source>
        <dbReference type="ARBA" id="ARBA00004442"/>
    </source>
</evidence>
<keyword evidence="4" id="KW-0472">Membrane</keyword>
<dbReference type="InterPro" id="IPR012944">
    <property type="entry name" value="SusD_RagB_dom"/>
</dbReference>
<evidence type="ECO:0000313" key="9">
    <source>
        <dbReference type="Proteomes" id="UP001589590"/>
    </source>
</evidence>
<dbReference type="Pfam" id="PF14322">
    <property type="entry name" value="SusD-like_3"/>
    <property type="match status" value="1"/>
</dbReference>
<protein>
    <submittedName>
        <fullName evidence="8">RagB/SusD family nutrient uptake outer membrane protein</fullName>
    </submittedName>
</protein>
<evidence type="ECO:0000256" key="2">
    <source>
        <dbReference type="ARBA" id="ARBA00006275"/>
    </source>
</evidence>
<evidence type="ECO:0000256" key="3">
    <source>
        <dbReference type="ARBA" id="ARBA00022729"/>
    </source>
</evidence>